<accession>A0AA90N832</accession>
<keyword evidence="2" id="KW-1185">Reference proteome</keyword>
<gene>
    <name evidence="1" type="ORF">Q7X28_05070</name>
</gene>
<dbReference type="Pfam" id="PF19457">
    <property type="entry name" value="DUF5994"/>
    <property type="match status" value="1"/>
</dbReference>
<reference evidence="1" key="1">
    <citation type="submission" date="2023-08" db="EMBL/GenBank/DDBJ databases">
        <title>The draft genome of Tsukamurella strandjordii strain 050030.</title>
        <authorList>
            <person name="Zhao F."/>
            <person name="Feng Y."/>
            <person name="Zong Z."/>
        </authorList>
    </citation>
    <scope>NUCLEOTIDE SEQUENCE</scope>
    <source>
        <strain evidence="1">050030</strain>
    </source>
</reference>
<proteinExistence type="predicted"/>
<protein>
    <submittedName>
        <fullName evidence="1">DUF5994 family protein</fullName>
    </submittedName>
</protein>
<sequence length="115" mass="12998">MANEARLTQPFPAPAVPVRLIVVRVHRDWSERWLPWSSDYTAEIHDLVHACAARSGARIERIAFAWNRTALSHRALMTADDIELTRAEPGQPPHEMRLTAANGVRFILRVVAPAR</sequence>
<evidence type="ECO:0000313" key="1">
    <source>
        <dbReference type="EMBL" id="MDP0397291.1"/>
    </source>
</evidence>
<dbReference type="AlphaFoldDB" id="A0AA90N832"/>
<dbReference type="InterPro" id="IPR046036">
    <property type="entry name" value="DUF5994"/>
</dbReference>
<dbReference type="RefSeq" id="WP_305110523.1">
    <property type="nucleotide sequence ID" value="NZ_JAUTIX010000002.1"/>
</dbReference>
<evidence type="ECO:0000313" key="2">
    <source>
        <dbReference type="Proteomes" id="UP001178281"/>
    </source>
</evidence>
<comment type="caution">
    <text evidence="1">The sequence shown here is derived from an EMBL/GenBank/DDBJ whole genome shotgun (WGS) entry which is preliminary data.</text>
</comment>
<name>A0AA90N832_9ACTN</name>
<organism evidence="1 2">
    <name type="scientific">Tsukamurella strandjordii</name>
    <dbReference type="NCBI Taxonomy" id="147577"/>
    <lineage>
        <taxon>Bacteria</taxon>
        <taxon>Bacillati</taxon>
        <taxon>Actinomycetota</taxon>
        <taxon>Actinomycetes</taxon>
        <taxon>Mycobacteriales</taxon>
        <taxon>Tsukamurellaceae</taxon>
        <taxon>Tsukamurella</taxon>
    </lineage>
</organism>
<dbReference type="EMBL" id="JAUTIX010000002">
    <property type="protein sequence ID" value="MDP0397291.1"/>
    <property type="molecule type" value="Genomic_DNA"/>
</dbReference>
<dbReference type="Proteomes" id="UP001178281">
    <property type="component" value="Unassembled WGS sequence"/>
</dbReference>